<accession>A0A1V8SUJ4</accession>
<sequence>MRVLLIGATGNVGLRLCSALLTHGHTVIAYVRSTSKLESALPRDAFTRLTVVNGDAMDANAIKSAILDHSCDAVVNASGLAALAPWGSSTLPAIVSAVLKAAGEAGEVQKRPLRVWVLGGMTALHYPGTQKPLASYLPIFREHVGNLALLKSIPSETIEWSMLCPMTMVPETENVAFPLKSSRGKLVASRDIPPNFNNSVLKYIPLIGGTLHLMTNASRYETSLEQNADLIAEDLETRESKFIGAAVGIIDPAR</sequence>
<feature type="signal peptide" evidence="1">
    <location>
        <begin position="1"/>
        <end position="19"/>
    </location>
</feature>
<dbReference type="Pfam" id="PF13460">
    <property type="entry name" value="NAD_binding_10"/>
    <property type="match status" value="1"/>
</dbReference>
<dbReference type="SUPFAM" id="SSF51735">
    <property type="entry name" value="NAD(P)-binding Rossmann-fold domains"/>
    <property type="match status" value="1"/>
</dbReference>
<dbReference type="PANTHER" id="PTHR43355">
    <property type="entry name" value="FLAVIN REDUCTASE (NADPH)"/>
    <property type="match status" value="1"/>
</dbReference>
<evidence type="ECO:0000259" key="2">
    <source>
        <dbReference type="Pfam" id="PF13460"/>
    </source>
</evidence>
<organism evidence="3 4">
    <name type="scientific">Cryoendolithus antarcticus</name>
    <dbReference type="NCBI Taxonomy" id="1507870"/>
    <lineage>
        <taxon>Eukaryota</taxon>
        <taxon>Fungi</taxon>
        <taxon>Dikarya</taxon>
        <taxon>Ascomycota</taxon>
        <taxon>Pezizomycotina</taxon>
        <taxon>Dothideomycetes</taxon>
        <taxon>Dothideomycetidae</taxon>
        <taxon>Cladosporiales</taxon>
        <taxon>Cladosporiaceae</taxon>
        <taxon>Cryoendolithus</taxon>
    </lineage>
</organism>
<proteinExistence type="predicted"/>
<feature type="chain" id="PRO_5012031553" description="NAD(P)-binding domain-containing protein" evidence="1">
    <location>
        <begin position="20"/>
        <end position="254"/>
    </location>
</feature>
<evidence type="ECO:0000256" key="1">
    <source>
        <dbReference type="SAM" id="SignalP"/>
    </source>
</evidence>
<dbReference type="Gene3D" id="3.40.50.720">
    <property type="entry name" value="NAD(P)-binding Rossmann-like Domain"/>
    <property type="match status" value="1"/>
</dbReference>
<comment type="caution">
    <text evidence="3">The sequence shown here is derived from an EMBL/GenBank/DDBJ whole genome shotgun (WGS) entry which is preliminary data.</text>
</comment>
<dbReference type="STRING" id="1507870.A0A1V8SUJ4"/>
<evidence type="ECO:0000313" key="3">
    <source>
        <dbReference type="EMBL" id="OQO02826.1"/>
    </source>
</evidence>
<dbReference type="GO" id="GO:0016646">
    <property type="term" value="F:oxidoreductase activity, acting on the CH-NH group of donors, NAD or NADP as acceptor"/>
    <property type="evidence" value="ECO:0007669"/>
    <property type="project" value="TreeGrafter"/>
</dbReference>
<dbReference type="InParanoid" id="A0A1V8SUJ4"/>
<feature type="domain" description="NAD(P)-binding" evidence="2">
    <location>
        <begin position="7"/>
        <end position="106"/>
    </location>
</feature>
<keyword evidence="4" id="KW-1185">Reference proteome</keyword>
<dbReference type="OrthoDB" id="10254221at2759"/>
<gene>
    <name evidence="3" type="ORF">B0A48_11109</name>
</gene>
<dbReference type="Proteomes" id="UP000192596">
    <property type="component" value="Unassembled WGS sequence"/>
</dbReference>
<evidence type="ECO:0000313" key="4">
    <source>
        <dbReference type="Proteomes" id="UP000192596"/>
    </source>
</evidence>
<reference evidence="4" key="1">
    <citation type="submission" date="2017-03" db="EMBL/GenBank/DDBJ databases">
        <title>Genomes of endolithic fungi from Antarctica.</title>
        <authorList>
            <person name="Coleine C."/>
            <person name="Masonjones S."/>
            <person name="Stajich J.E."/>
        </authorList>
    </citation>
    <scope>NUCLEOTIDE SEQUENCE [LARGE SCALE GENOMIC DNA]</scope>
    <source>
        <strain evidence="4">CCFEE 5527</strain>
    </source>
</reference>
<name>A0A1V8SUJ4_9PEZI</name>
<dbReference type="EMBL" id="NAJO01000026">
    <property type="protein sequence ID" value="OQO02826.1"/>
    <property type="molecule type" value="Genomic_DNA"/>
</dbReference>
<dbReference type="PANTHER" id="PTHR43355:SF7">
    <property type="entry name" value="NAD(P)-BINDING DOMAIN-CONTAINING PROTEIN"/>
    <property type="match status" value="1"/>
</dbReference>
<protein>
    <recommendedName>
        <fullName evidence="2">NAD(P)-binding domain-containing protein</fullName>
    </recommendedName>
</protein>
<dbReference type="InterPro" id="IPR051606">
    <property type="entry name" value="Polyketide_Oxido-like"/>
</dbReference>
<dbReference type="InterPro" id="IPR036291">
    <property type="entry name" value="NAD(P)-bd_dom_sf"/>
</dbReference>
<keyword evidence="1" id="KW-0732">Signal</keyword>
<dbReference type="InterPro" id="IPR016040">
    <property type="entry name" value="NAD(P)-bd_dom"/>
</dbReference>
<dbReference type="AlphaFoldDB" id="A0A1V8SUJ4"/>